<dbReference type="InterPro" id="IPR011006">
    <property type="entry name" value="CheY-like_superfamily"/>
</dbReference>
<evidence type="ECO:0000313" key="10">
    <source>
        <dbReference type="Proteomes" id="UP000095347"/>
    </source>
</evidence>
<dbReference type="PANTHER" id="PTHR44688:SF16">
    <property type="entry name" value="DNA-BINDING TRANSCRIPTIONAL ACTIVATOR DEVR_DOSR"/>
    <property type="match status" value="1"/>
</dbReference>
<protein>
    <submittedName>
        <fullName evidence="9">DNA-binding response regulator</fullName>
    </submittedName>
</protein>
<dbReference type="PROSITE" id="PS50110">
    <property type="entry name" value="RESPONSE_REGULATORY"/>
    <property type="match status" value="1"/>
</dbReference>
<comment type="caution">
    <text evidence="9">The sequence shown here is derived from an EMBL/GenBank/DDBJ whole genome shotgun (WGS) entry which is preliminary data.</text>
</comment>
<accession>A0A1E5Q306</accession>
<keyword evidence="10" id="KW-1185">Reference proteome</keyword>
<feature type="domain" description="HTH luxR-type" evidence="7">
    <location>
        <begin position="136"/>
        <end position="200"/>
    </location>
</feature>
<dbReference type="InterPro" id="IPR016032">
    <property type="entry name" value="Sig_transdc_resp-reg_C-effctor"/>
</dbReference>
<dbReference type="CDD" id="cd17537">
    <property type="entry name" value="REC_FixJ"/>
    <property type="match status" value="1"/>
</dbReference>
<dbReference type="SUPFAM" id="SSF46894">
    <property type="entry name" value="C-terminal effector domain of the bipartite response regulators"/>
    <property type="match status" value="1"/>
</dbReference>
<keyword evidence="2" id="KW-0902">Two-component regulatory system</keyword>
<feature type="domain" description="Response regulatory" evidence="8">
    <location>
        <begin position="6"/>
        <end position="120"/>
    </location>
</feature>
<dbReference type="RefSeq" id="WP_069959544.1">
    <property type="nucleotide sequence ID" value="NZ_MCGG01000084.1"/>
</dbReference>
<evidence type="ECO:0000256" key="4">
    <source>
        <dbReference type="ARBA" id="ARBA00023125"/>
    </source>
</evidence>
<dbReference type="PROSITE" id="PS00622">
    <property type="entry name" value="HTH_LUXR_1"/>
    <property type="match status" value="1"/>
</dbReference>
<evidence type="ECO:0000313" key="9">
    <source>
        <dbReference type="EMBL" id="OEJ63793.1"/>
    </source>
</evidence>
<dbReference type="PRINTS" id="PR00038">
    <property type="entry name" value="HTHLUXR"/>
</dbReference>
<dbReference type="SMART" id="SM00448">
    <property type="entry name" value="REC"/>
    <property type="match status" value="1"/>
</dbReference>
<proteinExistence type="predicted"/>
<dbReference type="GO" id="GO:0003677">
    <property type="term" value="F:DNA binding"/>
    <property type="evidence" value="ECO:0007669"/>
    <property type="project" value="UniProtKB-KW"/>
</dbReference>
<evidence type="ECO:0000259" key="7">
    <source>
        <dbReference type="PROSITE" id="PS50043"/>
    </source>
</evidence>
<dbReference type="OrthoDB" id="9782655at2"/>
<dbReference type="STRING" id="28181.BEN30_17300"/>
<dbReference type="Gene3D" id="1.10.10.10">
    <property type="entry name" value="Winged helix-like DNA-binding domain superfamily/Winged helix DNA-binding domain"/>
    <property type="match status" value="1"/>
</dbReference>
<dbReference type="GO" id="GO:0006355">
    <property type="term" value="P:regulation of DNA-templated transcription"/>
    <property type="evidence" value="ECO:0007669"/>
    <property type="project" value="InterPro"/>
</dbReference>
<keyword evidence="4 9" id="KW-0238">DNA-binding</keyword>
<gene>
    <name evidence="9" type="ORF">BEN30_17300</name>
</gene>
<keyword evidence="5" id="KW-0804">Transcription</keyword>
<evidence type="ECO:0000256" key="2">
    <source>
        <dbReference type="ARBA" id="ARBA00023012"/>
    </source>
</evidence>
<reference evidence="10" key="1">
    <citation type="submission" date="2016-07" db="EMBL/GenBank/DDBJ databases">
        <authorList>
            <person name="Florea S."/>
            <person name="Webb J.S."/>
            <person name="Jaromczyk J."/>
            <person name="Schardl C.L."/>
        </authorList>
    </citation>
    <scope>NUCLEOTIDE SEQUENCE [LARGE SCALE GENOMIC DNA]</scope>
    <source>
        <strain evidence="10">MV-1</strain>
    </source>
</reference>
<feature type="modified residue" description="4-aspartylphosphate" evidence="6">
    <location>
        <position position="55"/>
    </location>
</feature>
<evidence type="ECO:0000259" key="8">
    <source>
        <dbReference type="PROSITE" id="PS50110"/>
    </source>
</evidence>
<dbReference type="PANTHER" id="PTHR44688">
    <property type="entry name" value="DNA-BINDING TRANSCRIPTIONAL ACTIVATOR DEVR_DOSR"/>
    <property type="match status" value="1"/>
</dbReference>
<dbReference type="EMBL" id="MCGG01000084">
    <property type="protein sequence ID" value="OEJ63793.1"/>
    <property type="molecule type" value="Genomic_DNA"/>
</dbReference>
<dbReference type="InterPro" id="IPR001789">
    <property type="entry name" value="Sig_transdc_resp-reg_receiver"/>
</dbReference>
<keyword evidence="3" id="KW-0805">Transcription regulation</keyword>
<evidence type="ECO:0000256" key="3">
    <source>
        <dbReference type="ARBA" id="ARBA00023015"/>
    </source>
</evidence>
<name>A0A1E5Q306_9PROT</name>
<dbReference type="SMART" id="SM00421">
    <property type="entry name" value="HTH_LUXR"/>
    <property type="match status" value="1"/>
</dbReference>
<keyword evidence="1 6" id="KW-0597">Phosphoprotein</keyword>
<dbReference type="Gene3D" id="3.40.50.2300">
    <property type="match status" value="1"/>
</dbReference>
<dbReference type="GO" id="GO:0000160">
    <property type="term" value="P:phosphorelay signal transduction system"/>
    <property type="evidence" value="ECO:0007669"/>
    <property type="project" value="UniProtKB-KW"/>
</dbReference>
<dbReference type="SUPFAM" id="SSF52172">
    <property type="entry name" value="CheY-like"/>
    <property type="match status" value="1"/>
</dbReference>
<sequence length="200" mass="22863">MQSNPTVFVIDDDCAIRDFLSWLISQENLDVKTFSSAHDFIEANHLSDPGCLLLDIRMPKMNGSELQKWLKANDSILPVIMITGHGDVPLAVESMKTGAFDFFEKPFDTRRLLDCIKAAISLNAEQRNVRKNNVEVTKRLELMTPRERQVYDMLVLGKTNKTIAARLNISDRTVEIHRSRVLRKMSARSIADLIQYDRTL</sequence>
<dbReference type="FunFam" id="3.40.50.2300:FF:000018">
    <property type="entry name" value="DNA-binding transcriptional regulator NtrC"/>
    <property type="match status" value="1"/>
</dbReference>
<evidence type="ECO:0000256" key="6">
    <source>
        <dbReference type="PROSITE-ProRule" id="PRU00169"/>
    </source>
</evidence>
<dbReference type="InterPro" id="IPR036388">
    <property type="entry name" value="WH-like_DNA-bd_sf"/>
</dbReference>
<dbReference type="Proteomes" id="UP000095347">
    <property type="component" value="Unassembled WGS sequence"/>
</dbReference>
<dbReference type="AlphaFoldDB" id="A0A1E5Q306"/>
<organism evidence="9 10">
    <name type="scientific">Magnetovibrio blakemorei</name>
    <dbReference type="NCBI Taxonomy" id="28181"/>
    <lineage>
        <taxon>Bacteria</taxon>
        <taxon>Pseudomonadati</taxon>
        <taxon>Pseudomonadota</taxon>
        <taxon>Alphaproteobacteria</taxon>
        <taxon>Rhodospirillales</taxon>
        <taxon>Magnetovibrionaceae</taxon>
        <taxon>Magnetovibrio</taxon>
    </lineage>
</organism>
<dbReference type="Pfam" id="PF00196">
    <property type="entry name" value="GerE"/>
    <property type="match status" value="1"/>
</dbReference>
<evidence type="ECO:0000256" key="1">
    <source>
        <dbReference type="ARBA" id="ARBA00022553"/>
    </source>
</evidence>
<dbReference type="Pfam" id="PF00072">
    <property type="entry name" value="Response_reg"/>
    <property type="match status" value="1"/>
</dbReference>
<dbReference type="CDD" id="cd06170">
    <property type="entry name" value="LuxR_C_like"/>
    <property type="match status" value="1"/>
</dbReference>
<dbReference type="InterPro" id="IPR000792">
    <property type="entry name" value="Tscrpt_reg_LuxR_C"/>
</dbReference>
<evidence type="ECO:0000256" key="5">
    <source>
        <dbReference type="ARBA" id="ARBA00023163"/>
    </source>
</evidence>
<dbReference type="PROSITE" id="PS50043">
    <property type="entry name" value="HTH_LUXR_2"/>
    <property type="match status" value="1"/>
</dbReference>